<dbReference type="InterPro" id="IPR049492">
    <property type="entry name" value="BD-FAE-like_dom"/>
</dbReference>
<name>A0A4Q0MHC0_9HYPH</name>
<evidence type="ECO:0000259" key="2">
    <source>
        <dbReference type="Pfam" id="PF20434"/>
    </source>
</evidence>
<evidence type="ECO:0000313" key="4">
    <source>
        <dbReference type="Proteomes" id="UP000289708"/>
    </source>
</evidence>
<dbReference type="InterPro" id="IPR029058">
    <property type="entry name" value="AB_hydrolase_fold"/>
</dbReference>
<sequence length="292" mass="30609">MSLGSNRARAPQEVWETLSQAERDAAYNNNAAVRNSAELIAARDAAADAFRAAHAEKLDLPYGPKPRQKIDLYPAASPSAPCLAFIHGGYWQRNSREQFAHYAEGALAAGWSVALIGYSLAPDATLTDIVAEIGEAFDWLAREGPQHGVAGPIVCSGWSAGGQLAAMALNHSAVAAGLAISGVYDIGPIRETFLNDVLKLGDDEVATLSPLKLPIVQKPLAVAYGTAEVPALIHDSRALHAMRAAEGALGPLIPIEGADHFTILEELRAPTGRLVVAAQAVLAEAQKNGSVA</sequence>
<dbReference type="InterPro" id="IPR050300">
    <property type="entry name" value="GDXG_lipolytic_enzyme"/>
</dbReference>
<keyword evidence="4" id="KW-1185">Reference proteome</keyword>
<dbReference type="SUPFAM" id="SSF53474">
    <property type="entry name" value="alpha/beta-Hydrolases"/>
    <property type="match status" value="1"/>
</dbReference>
<dbReference type="AlphaFoldDB" id="A0A4Q0MHC0"/>
<dbReference type="RefSeq" id="WP_128777985.1">
    <property type="nucleotide sequence ID" value="NZ_RYFI01000012.1"/>
</dbReference>
<dbReference type="PANTHER" id="PTHR48081:SF33">
    <property type="entry name" value="KYNURENINE FORMAMIDASE"/>
    <property type="match status" value="1"/>
</dbReference>
<dbReference type="PANTHER" id="PTHR48081">
    <property type="entry name" value="AB HYDROLASE SUPERFAMILY PROTEIN C4A8.06C"/>
    <property type="match status" value="1"/>
</dbReference>
<dbReference type="Gene3D" id="3.40.50.1820">
    <property type="entry name" value="alpha/beta hydrolase"/>
    <property type="match status" value="1"/>
</dbReference>
<comment type="caution">
    <text evidence="3">The sequence shown here is derived from an EMBL/GenBank/DDBJ whole genome shotgun (WGS) entry which is preliminary data.</text>
</comment>
<accession>A0A4Q0MHC0</accession>
<protein>
    <submittedName>
        <fullName evidence="3">Alpha/beta hydrolase</fullName>
    </submittedName>
</protein>
<evidence type="ECO:0000256" key="1">
    <source>
        <dbReference type="ARBA" id="ARBA00022801"/>
    </source>
</evidence>
<proteinExistence type="predicted"/>
<keyword evidence="1 3" id="KW-0378">Hydrolase</keyword>
<feature type="domain" description="BD-FAE-like" evidence="2">
    <location>
        <begin position="75"/>
        <end position="168"/>
    </location>
</feature>
<dbReference type="Proteomes" id="UP000289708">
    <property type="component" value="Unassembled WGS sequence"/>
</dbReference>
<organism evidence="3 4">
    <name type="scientific">Hansschlegelia zhihuaiae</name>
    <dbReference type="NCBI Taxonomy" id="405005"/>
    <lineage>
        <taxon>Bacteria</taxon>
        <taxon>Pseudomonadati</taxon>
        <taxon>Pseudomonadota</taxon>
        <taxon>Alphaproteobacteria</taxon>
        <taxon>Hyphomicrobiales</taxon>
        <taxon>Methylopilaceae</taxon>
        <taxon>Hansschlegelia</taxon>
    </lineage>
</organism>
<evidence type="ECO:0000313" key="3">
    <source>
        <dbReference type="EMBL" id="RXF72824.1"/>
    </source>
</evidence>
<gene>
    <name evidence="3" type="ORF">EK403_13390</name>
</gene>
<reference evidence="3 4" key="1">
    <citation type="submission" date="2018-12" db="EMBL/GenBank/DDBJ databases">
        <title>bacterium Hansschlegelia zhihuaiae S113.</title>
        <authorList>
            <person name="He J."/>
        </authorList>
    </citation>
    <scope>NUCLEOTIDE SEQUENCE [LARGE SCALE GENOMIC DNA]</scope>
    <source>
        <strain evidence="3 4">S 113</strain>
    </source>
</reference>
<dbReference type="Pfam" id="PF20434">
    <property type="entry name" value="BD-FAE"/>
    <property type="match status" value="1"/>
</dbReference>
<dbReference type="GO" id="GO:0016787">
    <property type="term" value="F:hydrolase activity"/>
    <property type="evidence" value="ECO:0007669"/>
    <property type="project" value="UniProtKB-KW"/>
</dbReference>
<dbReference type="EMBL" id="RYFI01000012">
    <property type="protein sequence ID" value="RXF72824.1"/>
    <property type="molecule type" value="Genomic_DNA"/>
</dbReference>
<dbReference type="OrthoDB" id="9771666at2"/>